<dbReference type="InterPro" id="IPR041424">
    <property type="entry name" value="CinA_KH"/>
</dbReference>
<dbReference type="InterPro" id="IPR008136">
    <property type="entry name" value="CinA_C"/>
</dbReference>
<evidence type="ECO:0000313" key="4">
    <source>
        <dbReference type="Proteomes" id="UP000003244"/>
    </source>
</evidence>
<dbReference type="NCBIfam" id="TIGR00199">
    <property type="entry name" value="PncC_domain"/>
    <property type="match status" value="1"/>
</dbReference>
<dbReference type="eggNOG" id="COG1058">
    <property type="taxonomic scope" value="Bacteria"/>
</dbReference>
<dbReference type="SMART" id="SM00852">
    <property type="entry name" value="MoCF_biosynth"/>
    <property type="match status" value="1"/>
</dbReference>
<dbReference type="PIRSF" id="PIRSF006728">
    <property type="entry name" value="CinA"/>
    <property type="match status" value="1"/>
</dbReference>
<accession>E0E2W2</accession>
<dbReference type="PANTHER" id="PTHR13939">
    <property type="entry name" value="NICOTINAMIDE-NUCLEOTIDE AMIDOHYDROLASE PNCC"/>
    <property type="match status" value="1"/>
</dbReference>
<organism evidence="3 4">
    <name type="scientific">Peptostreptococcus stomatis DSM 17678</name>
    <dbReference type="NCBI Taxonomy" id="596315"/>
    <lineage>
        <taxon>Bacteria</taxon>
        <taxon>Bacillati</taxon>
        <taxon>Bacillota</taxon>
        <taxon>Clostridia</taxon>
        <taxon>Peptostreptococcales</taxon>
        <taxon>Peptostreptococcaceae</taxon>
        <taxon>Peptostreptococcus</taxon>
    </lineage>
</organism>
<gene>
    <name evidence="1" type="primary">cinA</name>
    <name evidence="3" type="ORF">HMPREF0634_1101</name>
</gene>
<dbReference type="Pfam" id="PF02464">
    <property type="entry name" value="CinA"/>
    <property type="match status" value="1"/>
</dbReference>
<name>E0E2W2_9FIRM</name>
<proteinExistence type="inferred from homology"/>
<dbReference type="eggNOG" id="COG1546">
    <property type="taxonomic scope" value="Bacteria"/>
</dbReference>
<dbReference type="InterPro" id="IPR008135">
    <property type="entry name" value="Competence-induced_CinA"/>
</dbReference>
<reference evidence="3 4" key="1">
    <citation type="submission" date="2010-08" db="EMBL/GenBank/DDBJ databases">
        <authorList>
            <person name="Harkins D.M."/>
            <person name="Madupu R."/>
            <person name="Durkin A.S."/>
            <person name="Torralba M."/>
            <person name="Methe B."/>
            <person name="Sutton G.G."/>
            <person name="Nelson K.E."/>
        </authorList>
    </citation>
    <scope>NUCLEOTIDE SEQUENCE [LARGE SCALE GENOMIC DNA]</scope>
    <source>
        <strain evidence="3 4">DSM 17678</strain>
    </source>
</reference>
<dbReference type="RefSeq" id="WP_007789445.1">
    <property type="nucleotide sequence ID" value="NZ_ADGQ01000050.1"/>
</dbReference>
<comment type="caution">
    <text evidence="3">The sequence shown here is derived from an EMBL/GenBank/DDBJ whole genome shotgun (WGS) entry which is preliminary data.</text>
</comment>
<dbReference type="InterPro" id="IPR001453">
    <property type="entry name" value="MoaB/Mog_dom"/>
</dbReference>
<dbReference type="NCBIfam" id="TIGR00177">
    <property type="entry name" value="molyb_syn"/>
    <property type="match status" value="1"/>
</dbReference>
<dbReference type="EMBL" id="ADGQ01000050">
    <property type="protein sequence ID" value="EFM64772.1"/>
    <property type="molecule type" value="Genomic_DNA"/>
</dbReference>
<dbReference type="NCBIfam" id="TIGR00200">
    <property type="entry name" value="cinA_nterm"/>
    <property type="match status" value="1"/>
</dbReference>
<keyword evidence="4" id="KW-1185">Reference proteome</keyword>
<dbReference type="Pfam" id="PF18146">
    <property type="entry name" value="CinA_KH"/>
    <property type="match status" value="1"/>
</dbReference>
<dbReference type="NCBIfam" id="NF001813">
    <property type="entry name" value="PRK00549.1"/>
    <property type="match status" value="1"/>
</dbReference>
<dbReference type="Gene3D" id="3.40.980.10">
    <property type="entry name" value="MoaB/Mog-like domain"/>
    <property type="match status" value="1"/>
</dbReference>
<dbReference type="Pfam" id="PF00994">
    <property type="entry name" value="MoCF_biosynth"/>
    <property type="match status" value="1"/>
</dbReference>
<dbReference type="InterPro" id="IPR050101">
    <property type="entry name" value="CinA"/>
</dbReference>
<dbReference type="Gene3D" id="3.90.950.20">
    <property type="entry name" value="CinA-like"/>
    <property type="match status" value="1"/>
</dbReference>
<sequence>MNVEIISVGTELLLGDIVNTNAQYISKELAAIGINVYRQMTLGDNIDRLVRSFEIAFERADIVLTTGGLGPTGDDITKEAAAKYFGQEMVVDQESWNIIEDMCARYSGSRDRIPKNNIKQAMFPKEADIIPNKNGTAPGAVFKKDGKRIIVMPGPPREMKAMFKNSVLPLLIDENPDIFLSRYIRFFGIGESGLEMELLDILNKQTNPTVALYAKEGEVMVRVTARAREEKECLSLIERKIDEIKAISGKYIYMIGDDSVSESQSEMEKLVGDLLIEKKKTIAVAESCTGGLIASYLVDNSGISNSFIEGCVTYTNDAKVRRLDVKPETLEEFGAVSSQTAEEMAMGIAKTAGTDIGLSTTGIAGPGGGSQEKPVGLVYIGLYYKGQVTSIRRVFTGDRRKIRERAARTALNEVRCLLTDD</sequence>
<evidence type="ECO:0000259" key="2">
    <source>
        <dbReference type="SMART" id="SM00852"/>
    </source>
</evidence>
<dbReference type="InterPro" id="IPR036653">
    <property type="entry name" value="CinA-like_C"/>
</dbReference>
<evidence type="ECO:0000256" key="1">
    <source>
        <dbReference type="HAMAP-Rule" id="MF_00226"/>
    </source>
</evidence>
<dbReference type="OrthoDB" id="9801454at2"/>
<evidence type="ECO:0000313" key="3">
    <source>
        <dbReference type="EMBL" id="EFM64772.1"/>
    </source>
</evidence>
<protein>
    <recommendedName>
        <fullName evidence="1">Putative competence-damage inducible protein</fullName>
    </recommendedName>
</protein>
<dbReference type="SUPFAM" id="SSF142433">
    <property type="entry name" value="CinA-like"/>
    <property type="match status" value="1"/>
</dbReference>
<dbReference type="InterPro" id="IPR036425">
    <property type="entry name" value="MoaB/Mog-like_dom_sf"/>
</dbReference>
<dbReference type="AlphaFoldDB" id="E0E2W2"/>
<dbReference type="HAMAP" id="MF_00226_B">
    <property type="entry name" value="CinA_B"/>
    <property type="match status" value="1"/>
</dbReference>
<dbReference type="PANTHER" id="PTHR13939:SF0">
    <property type="entry name" value="NMN AMIDOHYDROLASE-LIKE PROTEIN YFAY"/>
    <property type="match status" value="1"/>
</dbReference>
<dbReference type="Proteomes" id="UP000003244">
    <property type="component" value="Unassembled WGS sequence"/>
</dbReference>
<dbReference type="SUPFAM" id="SSF53218">
    <property type="entry name" value="Molybdenum cofactor biosynthesis proteins"/>
    <property type="match status" value="1"/>
</dbReference>
<dbReference type="Gene3D" id="3.30.70.2860">
    <property type="match status" value="1"/>
</dbReference>
<comment type="similarity">
    <text evidence="1">Belongs to the CinA family.</text>
</comment>
<feature type="domain" description="MoaB/Mog" evidence="2">
    <location>
        <begin position="4"/>
        <end position="174"/>
    </location>
</feature>
<dbReference type="STRING" id="596315.HMPREF0634_1101"/>
<dbReference type="CDD" id="cd00885">
    <property type="entry name" value="cinA"/>
    <property type="match status" value="1"/>
</dbReference>
<dbReference type="GeneID" id="84800592"/>